<dbReference type="PANTHER" id="PTHR11101:SF80">
    <property type="entry name" value="PHOSPHATE TRANSPORTER"/>
    <property type="match status" value="1"/>
</dbReference>
<feature type="transmembrane region" description="Helical" evidence="7">
    <location>
        <begin position="218"/>
        <end position="240"/>
    </location>
</feature>
<evidence type="ECO:0000256" key="3">
    <source>
        <dbReference type="ARBA" id="ARBA00022592"/>
    </source>
</evidence>
<evidence type="ECO:0000256" key="7">
    <source>
        <dbReference type="RuleBase" id="RU363058"/>
    </source>
</evidence>
<evidence type="ECO:0000313" key="8">
    <source>
        <dbReference type="EMBL" id="CAD8449994.1"/>
    </source>
</evidence>
<organism evidence="8">
    <name type="scientific">Amorphochlora amoebiformis</name>
    <dbReference type="NCBI Taxonomy" id="1561963"/>
    <lineage>
        <taxon>Eukaryota</taxon>
        <taxon>Sar</taxon>
        <taxon>Rhizaria</taxon>
        <taxon>Cercozoa</taxon>
        <taxon>Chlorarachniophyceae</taxon>
        <taxon>Amorphochlora</taxon>
    </lineage>
</organism>
<dbReference type="EMBL" id="HBEM01014907">
    <property type="protein sequence ID" value="CAD8449994.1"/>
    <property type="molecule type" value="Transcribed_RNA"/>
</dbReference>
<feature type="transmembrane region" description="Helical" evidence="7">
    <location>
        <begin position="185"/>
        <end position="206"/>
    </location>
</feature>
<feature type="transmembrane region" description="Helical" evidence="7">
    <location>
        <begin position="252"/>
        <end position="273"/>
    </location>
</feature>
<feature type="transmembrane region" description="Helical" evidence="7">
    <location>
        <begin position="539"/>
        <end position="561"/>
    </location>
</feature>
<keyword evidence="6 7" id="KW-0472">Membrane</keyword>
<feature type="transmembrane region" description="Helical" evidence="7">
    <location>
        <begin position="451"/>
        <end position="472"/>
    </location>
</feature>
<name>A0A7S0DDP3_9EUKA</name>
<feature type="transmembrane region" description="Helical" evidence="7">
    <location>
        <begin position="484"/>
        <end position="504"/>
    </location>
</feature>
<feature type="transmembrane region" description="Helical" evidence="7">
    <location>
        <begin position="124"/>
        <end position="144"/>
    </location>
</feature>
<accession>A0A7S0DDP3</accession>
<keyword evidence="3 7" id="KW-0592">Phosphate transport</keyword>
<keyword evidence="2 7" id="KW-0813">Transport</keyword>
<feature type="transmembrane region" description="Helical" evidence="7">
    <location>
        <begin position="78"/>
        <end position="97"/>
    </location>
</feature>
<evidence type="ECO:0000256" key="4">
    <source>
        <dbReference type="ARBA" id="ARBA00022692"/>
    </source>
</evidence>
<evidence type="ECO:0000256" key="5">
    <source>
        <dbReference type="ARBA" id="ARBA00022989"/>
    </source>
</evidence>
<dbReference type="GO" id="GO:0016020">
    <property type="term" value="C:membrane"/>
    <property type="evidence" value="ECO:0007669"/>
    <property type="project" value="UniProtKB-SubCell"/>
</dbReference>
<dbReference type="Pfam" id="PF01384">
    <property type="entry name" value="PHO4"/>
    <property type="match status" value="1"/>
</dbReference>
<dbReference type="AlphaFoldDB" id="A0A7S0DDP3"/>
<gene>
    <name evidence="8" type="ORF">LAMO00422_LOCUS10276</name>
</gene>
<reference evidence="8" key="1">
    <citation type="submission" date="2021-01" db="EMBL/GenBank/DDBJ databases">
        <authorList>
            <person name="Corre E."/>
            <person name="Pelletier E."/>
            <person name="Niang G."/>
            <person name="Scheremetjew M."/>
            <person name="Finn R."/>
            <person name="Kale V."/>
            <person name="Holt S."/>
            <person name="Cochrane G."/>
            <person name="Meng A."/>
            <person name="Brown T."/>
            <person name="Cohen L."/>
        </authorList>
    </citation>
    <scope>NUCLEOTIDE SEQUENCE</scope>
    <source>
        <strain evidence="8">CCMP2058</strain>
    </source>
</reference>
<evidence type="ECO:0000256" key="1">
    <source>
        <dbReference type="ARBA" id="ARBA00004141"/>
    </source>
</evidence>
<dbReference type="GO" id="GO:0035435">
    <property type="term" value="P:phosphate ion transmembrane transport"/>
    <property type="evidence" value="ECO:0007669"/>
    <property type="project" value="TreeGrafter"/>
</dbReference>
<evidence type="ECO:0000256" key="2">
    <source>
        <dbReference type="ARBA" id="ARBA00022448"/>
    </source>
</evidence>
<feature type="transmembrane region" description="Helical" evidence="7">
    <location>
        <begin position="156"/>
        <end position="179"/>
    </location>
</feature>
<dbReference type="PANTHER" id="PTHR11101">
    <property type="entry name" value="PHOSPHATE TRANSPORTER"/>
    <property type="match status" value="1"/>
</dbReference>
<keyword evidence="5 7" id="KW-1133">Transmembrane helix</keyword>
<comment type="similarity">
    <text evidence="7">Belongs to the inorganic phosphate transporter (PiT) (TC 2.A.20) family.</text>
</comment>
<dbReference type="GO" id="GO:0005315">
    <property type="term" value="F:phosphate transmembrane transporter activity"/>
    <property type="evidence" value="ECO:0007669"/>
    <property type="project" value="InterPro"/>
</dbReference>
<proteinExistence type="inferred from homology"/>
<sequence>MSAMEVDCSPGIFDCQFDNTGDQCANFNGELPEPNTLTWIVPISAIFMCANAFGIGANDVANAWGSSVGSGAITMRKACLIAGFMNILGAVTLGYGVSDTIQKGVAEVTSSRCWACGYCNSKMTLYAVGMFSALIGSSAFNLLATFGSLPVSGTHAIVGGVVGMTMAAVSTACVDWSMAGLGGIIISWVLSPLLAGLIGAALYVGTDRLIMRSTSPRARALTFMPWFVALSSFLMCFLVLIKSKVTHKALPIWAHFLLSLVLGLIGWCGGWYYRWRYVEGFLPSQQDPIFLETLPGGRKDVKNKRIEEAEDERSIEVPSSSNIEKDVADIGDLPSKVEGISSELQPVDDGIEEADMQGGERKMDTKSSLETESTTVNKDIQPVDVELGSKRSSEVKDATYVFKYLIVFNAALESFAHGSNDTGNSTAPFSAVLQTHEEGIHECSKARTPEWVLLVAGVCVALGVNTLGYRVMEVVGKKITIINFHQGFCMEFASTAAVVVATLFQMPVSTTHCQIGAVTAVGLVSNGYKNVKFSMLGQIVLSWIITLPFAGLTAAAFLSMIGTGL</sequence>
<evidence type="ECO:0000256" key="6">
    <source>
        <dbReference type="ARBA" id="ARBA00023136"/>
    </source>
</evidence>
<dbReference type="InterPro" id="IPR001204">
    <property type="entry name" value="Phos_transporter"/>
</dbReference>
<feature type="transmembrane region" description="Helical" evidence="7">
    <location>
        <begin position="37"/>
        <end position="57"/>
    </location>
</feature>
<comment type="subcellular location">
    <subcellularLocation>
        <location evidence="1 7">Membrane</location>
        <topology evidence="1 7">Multi-pass membrane protein</topology>
    </subcellularLocation>
</comment>
<protein>
    <recommendedName>
        <fullName evidence="7">Phosphate transporter</fullName>
    </recommendedName>
</protein>
<keyword evidence="4 7" id="KW-0812">Transmembrane</keyword>
<comment type="function">
    <text evidence="7">Sodium-phosphate symporter.</text>
</comment>